<evidence type="ECO:0000256" key="1">
    <source>
        <dbReference type="SAM" id="Phobius"/>
    </source>
</evidence>
<comment type="caution">
    <text evidence="3">The sequence shown here is derived from an EMBL/GenBank/DDBJ whole genome shotgun (WGS) entry which is preliminary data.</text>
</comment>
<feature type="transmembrane region" description="Helical" evidence="1">
    <location>
        <begin position="803"/>
        <end position="828"/>
    </location>
</feature>
<dbReference type="InterPro" id="IPR028246">
    <property type="entry name" value="CATSPERG"/>
</dbReference>
<evidence type="ECO:0000313" key="3">
    <source>
        <dbReference type="EMBL" id="KAG9390790.1"/>
    </source>
</evidence>
<reference evidence="3" key="1">
    <citation type="submission" date="2021-05" db="EMBL/GenBank/DDBJ databases">
        <title>A free-living protist that lacks canonical eukaryotic 1 DNA replication and segregation systems.</title>
        <authorList>
            <person name="Salas-Leiva D.E."/>
            <person name="Tromer E.C."/>
            <person name="Curtis B.A."/>
            <person name="Jerlstrom-Hultqvist J."/>
            <person name="Kolisko M."/>
            <person name="Yi Z."/>
            <person name="Salas-Leiva J.S."/>
            <person name="Gallot-Lavallee L."/>
            <person name="Kops G.J.P.L."/>
            <person name="Archibald J.M."/>
            <person name="Simpson A.G.B."/>
            <person name="Roger A.J."/>
        </authorList>
    </citation>
    <scope>NUCLEOTIDE SEQUENCE</scope>
    <source>
        <strain evidence="3">BICM</strain>
    </source>
</reference>
<dbReference type="GO" id="GO:0097228">
    <property type="term" value="C:sperm principal piece"/>
    <property type="evidence" value="ECO:0007669"/>
    <property type="project" value="InterPro"/>
</dbReference>
<dbReference type="AlphaFoldDB" id="A0A8J6E7J7"/>
<organism evidence="3 4">
    <name type="scientific">Carpediemonas membranifera</name>
    <dbReference type="NCBI Taxonomy" id="201153"/>
    <lineage>
        <taxon>Eukaryota</taxon>
        <taxon>Metamonada</taxon>
        <taxon>Carpediemonas-like organisms</taxon>
        <taxon>Carpediemonas</taxon>
    </lineage>
</organism>
<dbReference type="PANTHER" id="PTHR14327">
    <property type="entry name" value="CATION CHANNEL SPERM-ASSOCIATED PROTEIN SUBUNIT GAMMA"/>
    <property type="match status" value="1"/>
</dbReference>
<evidence type="ECO:0000313" key="4">
    <source>
        <dbReference type="Proteomes" id="UP000717585"/>
    </source>
</evidence>
<sequence>MCLKVFISSHTFNHTRMEDEAEDITAMFSARGERPSIDMEDGITLTEVPTTYNRATYWLYTITAPNAGVFTGTISGTLNSSSRILVNRLVIPVSAFLTHSGTRYTSPIGITASTMTSAPTSLSIRRDPDSPLAIGLFNPGGLNTEFIISPLAFREWEDGTYSKMLLKPKMTDAVFTVGTNVCDGSADTGIYDAVDAVTRFVMATHAGIVEYDVTTASYSILSSSCAKKLKYVNYTGNSFIMATVVSDDGVDLQVSSSEGAQFVSLGSTASDDTFSALLGYSVTGTTVVDAALVSDSIRAVVKANDGTADRYYIESISDNGATTEIAFNFPTAFDCDTDHILPEYSGSDTGSIIPDFTAIYSTIYSGDYVTAVGNTILASFDGLTWQCLGQPVGTEVKTFVSSVYPYHAFIDDLGHIQSGQPRSPFLSSGYASKHTGESRMVTAVADPSFALHPVVVSLEPDGTSIPGIVVEDTVLTLISQYLLRDLDAICATPGITINFPDEPALTRTNAEPVADSTGMFSAPNAIYLDRGDSYTFTIATEIPSIGASAVAISATIVRPDIFSVTRVRHANDTHVVETITITELDDSTRELAEPGKELVEDTLTLSFDGPPANCVRTLPLPNIAVMLYSGCPPDKMLVFDEAGTSDWVDQGCDSHDGVPCFYYENAFKPQFWIYDAVTDEYTDFTTAYKFEVIGGGVSSVSDFSSSELANYNTESDSPVWVGSADPMYRESNSITWTCSLGSPCFNVWPRYTPWGGSLEDLIPSSPQYFLKIQVTGVDDGENVSYCKLSTDVTIRLHGLSLEFFMVFLIVLVGTILLCCTLCGTFLVCGRTNKKRAMLELGAKENIIGTHD</sequence>
<dbReference type="GO" id="GO:0036128">
    <property type="term" value="C:CatSper complex"/>
    <property type="evidence" value="ECO:0007669"/>
    <property type="project" value="InterPro"/>
</dbReference>
<keyword evidence="1" id="KW-0472">Membrane</keyword>
<evidence type="ECO:0000259" key="2">
    <source>
        <dbReference type="Pfam" id="PF22846"/>
    </source>
</evidence>
<accession>A0A8J6E7J7</accession>
<dbReference type="Pfam" id="PF22846">
    <property type="entry name" value="CATSPERG_C"/>
    <property type="match status" value="1"/>
</dbReference>
<keyword evidence="1" id="KW-0812">Transmembrane</keyword>
<dbReference type="InterPro" id="IPR053873">
    <property type="entry name" value="CATSPERG_C"/>
</dbReference>
<proteinExistence type="predicted"/>
<name>A0A8J6E7J7_9EUKA</name>
<gene>
    <name evidence="3" type="ORF">J8273_7043</name>
</gene>
<dbReference type="Proteomes" id="UP000717585">
    <property type="component" value="Unassembled WGS sequence"/>
</dbReference>
<feature type="domain" description="CATSPERG C-terminal" evidence="2">
    <location>
        <begin position="656"/>
        <end position="819"/>
    </location>
</feature>
<keyword evidence="1" id="KW-1133">Transmembrane helix</keyword>
<keyword evidence="4" id="KW-1185">Reference proteome</keyword>
<protein>
    <submittedName>
        <fullName evidence="3">Cation channel sperm-associated protein subunit gamma</fullName>
    </submittedName>
</protein>
<dbReference type="PANTHER" id="PTHR14327:SF1">
    <property type="entry name" value="CATION CHANNEL SPERM-ASSOCIATED AUXILIARY SUBUNIT GAMMA"/>
    <property type="match status" value="1"/>
</dbReference>
<dbReference type="OrthoDB" id="9949093at2759"/>
<dbReference type="EMBL" id="JAHDYR010000062">
    <property type="protein sequence ID" value="KAG9390790.1"/>
    <property type="molecule type" value="Genomic_DNA"/>
</dbReference>